<feature type="signal peptide" evidence="1">
    <location>
        <begin position="1"/>
        <end position="18"/>
    </location>
</feature>
<organism evidence="3 4">
    <name type="scientific">Paractinoplanes aksuensis</name>
    <dbReference type="NCBI Taxonomy" id="2939490"/>
    <lineage>
        <taxon>Bacteria</taxon>
        <taxon>Bacillati</taxon>
        <taxon>Actinomycetota</taxon>
        <taxon>Actinomycetes</taxon>
        <taxon>Micromonosporales</taxon>
        <taxon>Micromonosporaceae</taxon>
        <taxon>Paractinoplanes</taxon>
    </lineage>
</organism>
<gene>
    <name evidence="3" type="ORF">M1L60_21515</name>
</gene>
<evidence type="ECO:0000313" key="3">
    <source>
        <dbReference type="EMBL" id="MCO8273175.1"/>
    </source>
</evidence>
<proteinExistence type="predicted"/>
<dbReference type="RefSeq" id="WP_253239254.1">
    <property type="nucleotide sequence ID" value="NZ_JAMYJR010000023.1"/>
</dbReference>
<name>A0ABT1DT70_9ACTN</name>
<feature type="chain" id="PRO_5047056216" evidence="1">
    <location>
        <begin position="19"/>
        <end position="580"/>
    </location>
</feature>
<dbReference type="Gene3D" id="2.60.40.10">
    <property type="entry name" value="Immunoglobulins"/>
    <property type="match status" value="1"/>
</dbReference>
<evidence type="ECO:0000256" key="1">
    <source>
        <dbReference type="SAM" id="SignalP"/>
    </source>
</evidence>
<accession>A0ABT1DT70</accession>
<dbReference type="InterPro" id="IPR013783">
    <property type="entry name" value="Ig-like_fold"/>
</dbReference>
<feature type="domain" description="IPT/TIG" evidence="2">
    <location>
        <begin position="353"/>
        <end position="437"/>
    </location>
</feature>
<reference evidence="3 4" key="1">
    <citation type="submission" date="2022-06" db="EMBL/GenBank/DDBJ databases">
        <title>New Species of the Genus Actinoplanes, ActinopZanes ferrugineus.</title>
        <authorList>
            <person name="Ding P."/>
        </authorList>
    </citation>
    <scope>NUCLEOTIDE SEQUENCE [LARGE SCALE GENOMIC DNA]</scope>
    <source>
        <strain evidence="3 4">TRM88003</strain>
    </source>
</reference>
<dbReference type="SUPFAM" id="SSF81296">
    <property type="entry name" value="E set domains"/>
    <property type="match status" value="1"/>
</dbReference>
<dbReference type="InterPro" id="IPR002909">
    <property type="entry name" value="IPT_dom"/>
</dbReference>
<dbReference type="EMBL" id="JAMYJR010000023">
    <property type="protein sequence ID" value="MCO8273175.1"/>
    <property type="molecule type" value="Genomic_DNA"/>
</dbReference>
<dbReference type="Proteomes" id="UP001523369">
    <property type="component" value="Unassembled WGS sequence"/>
</dbReference>
<keyword evidence="4" id="KW-1185">Reference proteome</keyword>
<evidence type="ECO:0000259" key="2">
    <source>
        <dbReference type="Pfam" id="PF01833"/>
    </source>
</evidence>
<keyword evidence="1" id="KW-0732">Signal</keyword>
<protein>
    <submittedName>
        <fullName evidence="3">IPT/TIG domain-containing protein</fullName>
    </submittedName>
</protein>
<sequence>MAASAAVVVAGIAAPAYAANTAVTANPAVGPVGGGFTTTLSGTGAFPAASASVLAGRTTTSTTCPTTYGTSGTTVTATRTNDNAADATVADQTLAAGTYRLCIYGVAAGQTVVSASPLVATSDAITVSVANTRPVLSSTAGPIAGGNAVNFTGTGSFIGTASTVGAIFTTATCPTTYNVAPAGNFAATATKSSTSAAAVTVPAGLSLGSAYNVCLYNGTATNSALLGSSSATYSVLPPATLSPRSGSSGVASTITVQTTAANTFPASPTPGVTLTTVTCPATYAVGSGAAPYAATVRRISGTKLAATLPVTSIATTPGQATTDWNVCVYGEATALSPLLVAPVAYTVAPVLAITAPTPATGPAQGGTEVAITGTGFPFPLGNALLTVSIGGSALTDVRTTSATRLVGTTTARAAGPADISITTAAGTVTTSNTPFTFNYGINIAPNWAAPGATNITLDVLGAGFGALDFEDFPASGAPTADKAHVLLVDNSWFANNTGAPDEAFSDGGVVSECTGVTKIGLNEIICDLDLTKDVDATGNLVAGAVPAGTYTVVVVNDTDTLDATKHSTISSAATFTVAAN</sequence>
<dbReference type="InterPro" id="IPR014756">
    <property type="entry name" value="Ig_E-set"/>
</dbReference>
<dbReference type="CDD" id="cd00102">
    <property type="entry name" value="IPT"/>
    <property type="match status" value="1"/>
</dbReference>
<evidence type="ECO:0000313" key="4">
    <source>
        <dbReference type="Proteomes" id="UP001523369"/>
    </source>
</evidence>
<comment type="caution">
    <text evidence="3">The sequence shown here is derived from an EMBL/GenBank/DDBJ whole genome shotgun (WGS) entry which is preliminary data.</text>
</comment>
<dbReference type="Pfam" id="PF01833">
    <property type="entry name" value="TIG"/>
    <property type="match status" value="1"/>
</dbReference>